<keyword evidence="2" id="KW-1185">Reference proteome</keyword>
<gene>
    <name evidence="1" type="ORF">B7P43_G17449</name>
</gene>
<sequence>MHFAADHSETLEVFLLNSVNLDVGFLDSTENVQTIFELLPCSVQHVRWNNQECISDAGLCSERTALDITPQEKTEVSKNLPEFHYDLPQTAGG</sequence>
<name>A0A2J7R4B3_9NEOP</name>
<comment type="caution">
    <text evidence="1">The sequence shown here is derived from an EMBL/GenBank/DDBJ whole genome shotgun (WGS) entry which is preliminary data.</text>
</comment>
<dbReference type="Proteomes" id="UP000235965">
    <property type="component" value="Unassembled WGS sequence"/>
</dbReference>
<evidence type="ECO:0000313" key="2">
    <source>
        <dbReference type="Proteomes" id="UP000235965"/>
    </source>
</evidence>
<dbReference type="InParanoid" id="A0A2J7R4B3"/>
<accession>A0A2J7R4B3</accession>
<reference evidence="1 2" key="1">
    <citation type="submission" date="2017-12" db="EMBL/GenBank/DDBJ databases">
        <title>Hemimetabolous genomes reveal molecular basis of termite eusociality.</title>
        <authorList>
            <person name="Harrison M.C."/>
            <person name="Jongepier E."/>
            <person name="Robertson H.M."/>
            <person name="Arning N."/>
            <person name="Bitard-Feildel T."/>
            <person name="Chao H."/>
            <person name="Childers C.P."/>
            <person name="Dinh H."/>
            <person name="Doddapaneni H."/>
            <person name="Dugan S."/>
            <person name="Gowin J."/>
            <person name="Greiner C."/>
            <person name="Han Y."/>
            <person name="Hu H."/>
            <person name="Hughes D.S.T."/>
            <person name="Huylmans A.-K."/>
            <person name="Kemena C."/>
            <person name="Kremer L.P.M."/>
            <person name="Lee S.L."/>
            <person name="Lopez-Ezquerra A."/>
            <person name="Mallet L."/>
            <person name="Monroy-Kuhn J.M."/>
            <person name="Moser A."/>
            <person name="Murali S.C."/>
            <person name="Muzny D.M."/>
            <person name="Otani S."/>
            <person name="Piulachs M.-D."/>
            <person name="Poelchau M."/>
            <person name="Qu J."/>
            <person name="Schaub F."/>
            <person name="Wada-Katsumata A."/>
            <person name="Worley K.C."/>
            <person name="Xie Q."/>
            <person name="Ylla G."/>
            <person name="Poulsen M."/>
            <person name="Gibbs R.A."/>
            <person name="Schal C."/>
            <person name="Richards S."/>
            <person name="Belles X."/>
            <person name="Korb J."/>
            <person name="Bornberg-Bauer E."/>
        </authorList>
    </citation>
    <scope>NUCLEOTIDE SEQUENCE [LARGE SCALE GENOMIC DNA]</scope>
    <source>
        <tissue evidence="1">Whole body</tissue>
    </source>
</reference>
<proteinExistence type="predicted"/>
<evidence type="ECO:0000313" key="1">
    <source>
        <dbReference type="EMBL" id="PNF35682.1"/>
    </source>
</evidence>
<organism evidence="1 2">
    <name type="scientific">Cryptotermes secundus</name>
    <dbReference type="NCBI Taxonomy" id="105785"/>
    <lineage>
        <taxon>Eukaryota</taxon>
        <taxon>Metazoa</taxon>
        <taxon>Ecdysozoa</taxon>
        <taxon>Arthropoda</taxon>
        <taxon>Hexapoda</taxon>
        <taxon>Insecta</taxon>
        <taxon>Pterygota</taxon>
        <taxon>Neoptera</taxon>
        <taxon>Polyneoptera</taxon>
        <taxon>Dictyoptera</taxon>
        <taxon>Blattodea</taxon>
        <taxon>Blattoidea</taxon>
        <taxon>Termitoidae</taxon>
        <taxon>Kalotermitidae</taxon>
        <taxon>Cryptotermitinae</taxon>
        <taxon>Cryptotermes</taxon>
    </lineage>
</organism>
<protein>
    <submittedName>
        <fullName evidence="1">Uncharacterized protein</fullName>
    </submittedName>
</protein>
<dbReference type="AlphaFoldDB" id="A0A2J7R4B3"/>
<dbReference type="EMBL" id="NEVH01007446">
    <property type="protein sequence ID" value="PNF35682.1"/>
    <property type="molecule type" value="Genomic_DNA"/>
</dbReference>